<evidence type="ECO:0008006" key="6">
    <source>
        <dbReference type="Google" id="ProtNLM"/>
    </source>
</evidence>
<sequence length="413" mass="44479">MDASGIVRLLADADAGRVEGPVRAGGFAVVAYDPEADVDEEDEDYDEDLVYLEVWGTAASAAEAFDLVGERLAERAGDTVDETVAFGLEDGVAVNDFERWFEGGDAAVALLRAKPTDGRKMLMFLLYGYYAPMEFFDAEGQFSQHLLDNAARLFTGARLVYAASAAPPYHEDAVGVFELQPTGTGEGPNALDDRGMSPLHHAVAGGDAAAAAAALLEAGADPDLQAGYGNSPLFAAVDDRGEVSSVLEAVDGDRWAITTALLDRGADVNARDRTGRTLVDLAVQTLPYPAGAIEELHARGGRSFVLQPETIEMHLRHCHHYRGDAFLMQLNRIRYLLEAGAERRGLLHQLLGDRYSWTELPPEMLVPLVELLLSQGVRDEAIDGSTAVDLARKRIASGDAYYQAVVDLIEGSR</sequence>
<dbReference type="RefSeq" id="WP_310285962.1">
    <property type="nucleotide sequence ID" value="NZ_BAAASX010000002.1"/>
</dbReference>
<comment type="caution">
    <text evidence="4">The sequence shown here is derived from an EMBL/GenBank/DDBJ whole genome shotgun (WGS) entry which is preliminary data.</text>
</comment>
<dbReference type="Pfam" id="PF00023">
    <property type="entry name" value="Ank"/>
    <property type="match status" value="1"/>
</dbReference>
<evidence type="ECO:0000313" key="5">
    <source>
        <dbReference type="Proteomes" id="UP001501584"/>
    </source>
</evidence>
<evidence type="ECO:0000256" key="1">
    <source>
        <dbReference type="ARBA" id="ARBA00022737"/>
    </source>
</evidence>
<dbReference type="PROSITE" id="PS50297">
    <property type="entry name" value="ANK_REP_REGION"/>
    <property type="match status" value="1"/>
</dbReference>
<evidence type="ECO:0000256" key="2">
    <source>
        <dbReference type="ARBA" id="ARBA00023043"/>
    </source>
</evidence>
<dbReference type="Gene3D" id="1.25.40.20">
    <property type="entry name" value="Ankyrin repeat-containing domain"/>
    <property type="match status" value="1"/>
</dbReference>
<protein>
    <recommendedName>
        <fullName evidence="6">Ankyrin repeat-containing protein</fullName>
    </recommendedName>
</protein>
<dbReference type="Proteomes" id="UP001501584">
    <property type="component" value="Unassembled WGS sequence"/>
</dbReference>
<dbReference type="PANTHER" id="PTHR24126:SF14">
    <property type="entry name" value="ANK_REP_REGION DOMAIN-CONTAINING PROTEIN"/>
    <property type="match status" value="1"/>
</dbReference>
<keyword evidence="5" id="KW-1185">Reference proteome</keyword>
<dbReference type="InterPro" id="IPR036770">
    <property type="entry name" value="Ankyrin_rpt-contain_sf"/>
</dbReference>
<dbReference type="SUPFAM" id="SSF48403">
    <property type="entry name" value="Ankyrin repeat"/>
    <property type="match status" value="1"/>
</dbReference>
<name>A0ABN3F9C2_9ACTN</name>
<dbReference type="EMBL" id="BAAASX010000002">
    <property type="protein sequence ID" value="GAA2324325.1"/>
    <property type="molecule type" value="Genomic_DNA"/>
</dbReference>
<dbReference type="SMART" id="SM00248">
    <property type="entry name" value="ANK"/>
    <property type="match status" value="2"/>
</dbReference>
<keyword evidence="1" id="KW-0677">Repeat</keyword>
<proteinExistence type="predicted"/>
<keyword evidence="2 3" id="KW-0040">ANK repeat</keyword>
<evidence type="ECO:0000256" key="3">
    <source>
        <dbReference type="PROSITE-ProRule" id="PRU00023"/>
    </source>
</evidence>
<feature type="repeat" description="ANK" evidence="3">
    <location>
        <begin position="194"/>
        <end position="227"/>
    </location>
</feature>
<dbReference type="PANTHER" id="PTHR24126">
    <property type="entry name" value="ANKYRIN REPEAT, PH AND SEC7 DOMAIN CONTAINING PROTEIN SECG-RELATED"/>
    <property type="match status" value="1"/>
</dbReference>
<dbReference type="InterPro" id="IPR002110">
    <property type="entry name" value="Ankyrin_rpt"/>
</dbReference>
<accession>A0ABN3F9C2</accession>
<organism evidence="4 5">
    <name type="scientific">Glycomyces rutgersensis</name>
    <dbReference type="NCBI Taxonomy" id="58115"/>
    <lineage>
        <taxon>Bacteria</taxon>
        <taxon>Bacillati</taxon>
        <taxon>Actinomycetota</taxon>
        <taxon>Actinomycetes</taxon>
        <taxon>Glycomycetales</taxon>
        <taxon>Glycomycetaceae</taxon>
        <taxon>Glycomyces</taxon>
    </lineage>
</organism>
<evidence type="ECO:0000313" key="4">
    <source>
        <dbReference type="EMBL" id="GAA2324325.1"/>
    </source>
</evidence>
<gene>
    <name evidence="4" type="ORF">GCM10010403_13170</name>
</gene>
<dbReference type="PROSITE" id="PS50088">
    <property type="entry name" value="ANK_REPEAT"/>
    <property type="match status" value="1"/>
</dbReference>
<reference evidence="4 5" key="1">
    <citation type="journal article" date="2019" name="Int. J. Syst. Evol. Microbiol.">
        <title>The Global Catalogue of Microorganisms (GCM) 10K type strain sequencing project: providing services to taxonomists for standard genome sequencing and annotation.</title>
        <authorList>
            <consortium name="The Broad Institute Genomics Platform"/>
            <consortium name="The Broad Institute Genome Sequencing Center for Infectious Disease"/>
            <person name="Wu L."/>
            <person name="Ma J."/>
        </authorList>
    </citation>
    <scope>NUCLEOTIDE SEQUENCE [LARGE SCALE GENOMIC DNA]</scope>
    <source>
        <strain evidence="4 5">JCM 6238</strain>
    </source>
</reference>